<accession>A0A3E2NJH5</accession>
<name>A0A3E2NJH5_9SPHI</name>
<comment type="caution">
    <text evidence="1">The sequence shown here is derived from an EMBL/GenBank/DDBJ whole genome shotgun (WGS) entry which is preliminary data.</text>
</comment>
<dbReference type="OrthoDB" id="798136at2"/>
<dbReference type="AlphaFoldDB" id="A0A3E2NJH5"/>
<proteinExistence type="predicted"/>
<dbReference type="EMBL" id="QWDE01000007">
    <property type="protein sequence ID" value="RFZ81156.1"/>
    <property type="molecule type" value="Genomic_DNA"/>
</dbReference>
<dbReference type="Proteomes" id="UP000260823">
    <property type="component" value="Unassembled WGS sequence"/>
</dbReference>
<keyword evidence="2" id="KW-1185">Reference proteome</keyword>
<evidence type="ECO:0000313" key="1">
    <source>
        <dbReference type="EMBL" id="RFZ81156.1"/>
    </source>
</evidence>
<dbReference type="RefSeq" id="WP_117385056.1">
    <property type="nucleotide sequence ID" value="NZ_QWDE01000007.1"/>
</dbReference>
<gene>
    <name evidence="1" type="ORF">DYU05_20580</name>
</gene>
<organism evidence="1 2">
    <name type="scientific">Mucilaginibacter terrenus</name>
    <dbReference type="NCBI Taxonomy" id="2482727"/>
    <lineage>
        <taxon>Bacteria</taxon>
        <taxon>Pseudomonadati</taxon>
        <taxon>Bacteroidota</taxon>
        <taxon>Sphingobacteriia</taxon>
        <taxon>Sphingobacteriales</taxon>
        <taxon>Sphingobacteriaceae</taxon>
        <taxon>Mucilaginibacter</taxon>
    </lineage>
</organism>
<evidence type="ECO:0000313" key="2">
    <source>
        <dbReference type="Proteomes" id="UP000260823"/>
    </source>
</evidence>
<sequence length="172" mass="20778">MKEVSEINKKENSNLARTRKSKIGKRWKQIKPRSHPNNYYQTVRVIINNYLRILEIVKTEYLQLGERFFEKDLLHDPSDPFTLYKFFTTNFYWYLECDLLFNMNIYYTYNDCPYDYKVNDLISRYTLAAIPKRQHTDLDDYMKGTIGFQGTQLIFQKKVGEDYSLRSKMLTL</sequence>
<reference evidence="1 2" key="1">
    <citation type="submission" date="2018-08" db="EMBL/GenBank/DDBJ databases">
        <title>Mucilaginibacter terrae sp. nov., isolated from manganese diggings.</title>
        <authorList>
            <person name="Huang Y."/>
            <person name="Zhou Z."/>
        </authorList>
    </citation>
    <scope>NUCLEOTIDE SEQUENCE [LARGE SCALE GENOMIC DNA]</scope>
    <source>
        <strain evidence="1 2">ZH6</strain>
    </source>
</reference>
<protein>
    <submittedName>
        <fullName evidence="1">Uncharacterized protein</fullName>
    </submittedName>
</protein>